<dbReference type="InterPro" id="IPR050580">
    <property type="entry name" value="2H_phosphoesterase_YjcG-like"/>
</dbReference>
<name>A0A0P6XGU6_9CHLR</name>
<evidence type="ECO:0000313" key="2">
    <source>
        <dbReference type="Proteomes" id="UP000050417"/>
    </source>
</evidence>
<dbReference type="EMBL" id="LGCL01000015">
    <property type="protein sequence ID" value="KPL78974.1"/>
    <property type="molecule type" value="Genomic_DNA"/>
</dbReference>
<dbReference type="AlphaFoldDB" id="A0A0P6XGU6"/>
<organism evidence="1 2">
    <name type="scientific">Ornatilinea apprima</name>
    <dbReference type="NCBI Taxonomy" id="1134406"/>
    <lineage>
        <taxon>Bacteria</taxon>
        <taxon>Bacillati</taxon>
        <taxon>Chloroflexota</taxon>
        <taxon>Anaerolineae</taxon>
        <taxon>Anaerolineales</taxon>
        <taxon>Anaerolineaceae</taxon>
        <taxon>Ornatilinea</taxon>
    </lineage>
</organism>
<dbReference type="PANTHER" id="PTHR40037">
    <property type="entry name" value="PHOSPHOESTERASE YJCG-RELATED"/>
    <property type="match status" value="1"/>
</dbReference>
<accession>A0A0P6XGU6</accession>
<protein>
    <recommendedName>
        <fullName evidence="3">2'-5' RNA ligase</fullName>
    </recommendedName>
</protein>
<gene>
    <name evidence="1" type="ORF">ADN00_03515</name>
</gene>
<proteinExistence type="predicted"/>
<reference evidence="1 2" key="1">
    <citation type="submission" date="2015-07" db="EMBL/GenBank/DDBJ databases">
        <title>Genome sequence of Ornatilinea apprima DSM 23815.</title>
        <authorList>
            <person name="Hemp J."/>
            <person name="Ward L.M."/>
            <person name="Pace L.A."/>
            <person name="Fischer W.W."/>
        </authorList>
    </citation>
    <scope>NUCLEOTIDE SEQUENCE [LARGE SCALE GENOMIC DNA]</scope>
    <source>
        <strain evidence="1 2">P3M-1</strain>
    </source>
</reference>
<sequence>MHGLVSLLPQPFYHEVELLWDELERECGLVGVRQTPFPHFSWTASESVSESALQAKLNRLARQIKPFAISTAGVGIFPGEKPVVFIRVVKSPALFSLHETILAAVREPLGGTLSPLYEPDVWVPHITLAYEDVSEENLAAVVRMLAGRDLHWKMQIDNLAFILHRPGTSAEMKFVQRFQS</sequence>
<dbReference type="Pfam" id="PF13563">
    <property type="entry name" value="2_5_RNA_ligase2"/>
    <property type="match status" value="1"/>
</dbReference>
<dbReference type="InterPro" id="IPR009097">
    <property type="entry name" value="Cyclic_Pdiesterase"/>
</dbReference>
<dbReference type="SUPFAM" id="SSF55144">
    <property type="entry name" value="LigT-like"/>
    <property type="match status" value="1"/>
</dbReference>
<dbReference type="STRING" id="1134406.ADN00_03515"/>
<dbReference type="RefSeq" id="WP_075061582.1">
    <property type="nucleotide sequence ID" value="NZ_LGCL01000015.1"/>
</dbReference>
<dbReference type="PANTHER" id="PTHR40037:SF1">
    <property type="entry name" value="PHOSPHOESTERASE SAOUHSC_00951-RELATED"/>
    <property type="match status" value="1"/>
</dbReference>
<keyword evidence="2" id="KW-1185">Reference proteome</keyword>
<dbReference type="Proteomes" id="UP000050417">
    <property type="component" value="Unassembled WGS sequence"/>
</dbReference>
<evidence type="ECO:0000313" key="1">
    <source>
        <dbReference type="EMBL" id="KPL78974.1"/>
    </source>
</evidence>
<dbReference type="OrthoDB" id="463286at2"/>
<comment type="caution">
    <text evidence="1">The sequence shown here is derived from an EMBL/GenBank/DDBJ whole genome shotgun (WGS) entry which is preliminary data.</text>
</comment>
<dbReference type="Gene3D" id="3.90.1140.10">
    <property type="entry name" value="Cyclic phosphodiesterase"/>
    <property type="match status" value="1"/>
</dbReference>
<evidence type="ECO:0008006" key="3">
    <source>
        <dbReference type="Google" id="ProtNLM"/>
    </source>
</evidence>